<protein>
    <submittedName>
        <fullName evidence="11">ABC transporter related protein</fullName>
    </submittedName>
</protein>
<dbReference type="STRING" id="1121439.dsat_0020"/>
<name>S7TB52_9BACT</name>
<evidence type="ECO:0000259" key="10">
    <source>
        <dbReference type="PROSITE" id="PS50893"/>
    </source>
</evidence>
<dbReference type="Gene3D" id="3.40.50.300">
    <property type="entry name" value="P-loop containing nucleotide triphosphate hydrolases"/>
    <property type="match status" value="2"/>
</dbReference>
<gene>
    <name evidence="11" type="ORF">dsat_0020</name>
</gene>
<dbReference type="SMART" id="SM00382">
    <property type="entry name" value="AAA"/>
    <property type="match status" value="1"/>
</dbReference>
<dbReference type="InterPro" id="IPR003593">
    <property type="entry name" value="AAA+_ATPase"/>
</dbReference>
<evidence type="ECO:0000256" key="4">
    <source>
        <dbReference type="ARBA" id="ARBA00022597"/>
    </source>
</evidence>
<reference evidence="11 12" key="1">
    <citation type="journal article" date="2013" name="Genome Announc.">
        <title>Draft genome sequences for three mercury-methylating, sulfate-reducing bacteria.</title>
        <authorList>
            <person name="Brown S.D."/>
            <person name="Hurt R.A.Jr."/>
            <person name="Gilmour C.C."/>
            <person name="Elias D.A."/>
        </authorList>
    </citation>
    <scope>NUCLEOTIDE SEQUENCE [LARGE SCALE GENOMIC DNA]</scope>
    <source>
        <strain evidence="11 12">DSM 16529</strain>
    </source>
</reference>
<comment type="caution">
    <text evidence="11">The sequence shown here is derived from an EMBL/GenBank/DDBJ whole genome shotgun (WGS) entry which is preliminary data.</text>
</comment>
<dbReference type="InterPro" id="IPR017871">
    <property type="entry name" value="ABC_transporter-like_CS"/>
</dbReference>
<keyword evidence="6" id="KW-0547">Nucleotide-binding</keyword>
<dbReference type="Pfam" id="PF00005">
    <property type="entry name" value="ABC_tran"/>
    <property type="match status" value="2"/>
</dbReference>
<sequence length="520" mass="57543">MGLLDFLRRTPKAPVERAEPTAIFDASRPPVVRLEHITKRFGAVTANQDITLDIHAGRILALLGENGAGKSTLMSILSGRYHPDEGRILVDGKPTRFDSSREAIDAGIGMVYQHFMLVPTMTAAQNVLLGQEDSFLVSPKAQEERVAALSARYGLFVDPRARVRDLSMGERQRVEILKLLARNSRVLIFDEPTAVLTEPEAEALFDALRRMAAQEKGIVFISHKLDEVMSIADEIAVLRRGRVVDRMPRSDVASKAELAERMVGREVLLSMEREALDAGDVVLTIEGLAGRGLHDVNLHVRRGEIVAVVGVAGNGQKELVETVTGMREPENGEVRLLGRPWREFFARPAWKDALAYIPEDRLGLATCPDLDMVENLLLTTRKGFSKGPFLQRKRARATTAELVERHNVQPPRPATQAKKLSGGNLQKLVIAREFYRTPKLIVAEQPTQGLDISATEEVWRNLLCARENAGVLLVTGDLSEALQLADRVAVMYRGRIMDTIPTDDEKRLASIGLLMAGVRE</sequence>
<keyword evidence="5" id="KW-0677">Repeat</keyword>
<organism evidence="11 12">
    <name type="scientific">Alkalidesulfovibrio alkalitolerans DSM 16529</name>
    <dbReference type="NCBI Taxonomy" id="1121439"/>
    <lineage>
        <taxon>Bacteria</taxon>
        <taxon>Pseudomonadati</taxon>
        <taxon>Thermodesulfobacteriota</taxon>
        <taxon>Desulfovibrionia</taxon>
        <taxon>Desulfovibrionales</taxon>
        <taxon>Desulfovibrionaceae</taxon>
        <taxon>Alkalidesulfovibrio</taxon>
    </lineage>
</organism>
<dbReference type="Proteomes" id="UP000014975">
    <property type="component" value="Unassembled WGS sequence"/>
</dbReference>
<evidence type="ECO:0000256" key="8">
    <source>
        <dbReference type="ARBA" id="ARBA00022967"/>
    </source>
</evidence>
<dbReference type="SUPFAM" id="SSF52540">
    <property type="entry name" value="P-loop containing nucleoside triphosphate hydrolases"/>
    <property type="match status" value="2"/>
</dbReference>
<dbReference type="GO" id="GO:0005524">
    <property type="term" value="F:ATP binding"/>
    <property type="evidence" value="ECO:0007669"/>
    <property type="project" value="UniProtKB-KW"/>
</dbReference>
<evidence type="ECO:0000313" key="12">
    <source>
        <dbReference type="Proteomes" id="UP000014975"/>
    </source>
</evidence>
<dbReference type="PROSITE" id="PS00211">
    <property type="entry name" value="ABC_TRANSPORTER_1"/>
    <property type="match status" value="1"/>
</dbReference>
<dbReference type="PANTHER" id="PTHR43790">
    <property type="entry name" value="CARBOHYDRATE TRANSPORT ATP-BINDING PROTEIN MG119-RELATED"/>
    <property type="match status" value="1"/>
</dbReference>
<dbReference type="RefSeq" id="WP_020885426.1">
    <property type="nucleotide sequence ID" value="NZ_ATHI01000011.1"/>
</dbReference>
<evidence type="ECO:0000256" key="7">
    <source>
        <dbReference type="ARBA" id="ARBA00022840"/>
    </source>
</evidence>
<evidence type="ECO:0000256" key="1">
    <source>
        <dbReference type="ARBA" id="ARBA00004202"/>
    </source>
</evidence>
<evidence type="ECO:0000256" key="5">
    <source>
        <dbReference type="ARBA" id="ARBA00022737"/>
    </source>
</evidence>
<dbReference type="PANTHER" id="PTHR43790:SF9">
    <property type="entry name" value="GALACTOFURANOSE TRANSPORTER ATP-BINDING PROTEIN YTFR"/>
    <property type="match status" value="1"/>
</dbReference>
<dbReference type="InterPro" id="IPR027417">
    <property type="entry name" value="P-loop_NTPase"/>
</dbReference>
<dbReference type="InterPro" id="IPR003439">
    <property type="entry name" value="ABC_transporter-like_ATP-bd"/>
</dbReference>
<proteinExistence type="predicted"/>
<keyword evidence="12" id="KW-1185">Reference proteome</keyword>
<keyword evidence="7" id="KW-0067">ATP-binding</keyword>
<keyword evidence="9" id="KW-0472">Membrane</keyword>
<keyword evidence="4" id="KW-0762">Sugar transport</keyword>
<evidence type="ECO:0000256" key="9">
    <source>
        <dbReference type="ARBA" id="ARBA00023136"/>
    </source>
</evidence>
<dbReference type="FunFam" id="3.40.50.300:FF:000127">
    <property type="entry name" value="Ribose import ATP-binding protein RbsA"/>
    <property type="match status" value="1"/>
</dbReference>
<dbReference type="AlphaFoldDB" id="S7TB52"/>
<evidence type="ECO:0000256" key="3">
    <source>
        <dbReference type="ARBA" id="ARBA00022475"/>
    </source>
</evidence>
<dbReference type="PROSITE" id="PS50893">
    <property type="entry name" value="ABC_TRANSPORTER_2"/>
    <property type="match status" value="2"/>
</dbReference>
<comment type="subcellular location">
    <subcellularLocation>
        <location evidence="1">Cell membrane</location>
        <topology evidence="1">Peripheral membrane protein</topology>
    </subcellularLocation>
</comment>
<feature type="domain" description="ABC transporter" evidence="10">
    <location>
        <begin position="32"/>
        <end position="265"/>
    </location>
</feature>
<dbReference type="InterPro" id="IPR050107">
    <property type="entry name" value="ABC_carbohydrate_import_ATPase"/>
</dbReference>
<evidence type="ECO:0000256" key="2">
    <source>
        <dbReference type="ARBA" id="ARBA00022448"/>
    </source>
</evidence>
<feature type="domain" description="ABC transporter" evidence="10">
    <location>
        <begin position="276"/>
        <end position="518"/>
    </location>
</feature>
<accession>S7TB52</accession>
<keyword evidence="8" id="KW-1278">Translocase</keyword>
<evidence type="ECO:0000256" key="6">
    <source>
        <dbReference type="ARBA" id="ARBA00022741"/>
    </source>
</evidence>
<dbReference type="PATRIC" id="fig|1121439.3.peg.1232"/>
<dbReference type="GO" id="GO:0016887">
    <property type="term" value="F:ATP hydrolysis activity"/>
    <property type="evidence" value="ECO:0007669"/>
    <property type="project" value="InterPro"/>
</dbReference>
<dbReference type="CDD" id="cd03215">
    <property type="entry name" value="ABC_Carb_Monos_II"/>
    <property type="match status" value="1"/>
</dbReference>
<evidence type="ECO:0000313" key="11">
    <source>
        <dbReference type="EMBL" id="EPR34372.1"/>
    </source>
</evidence>
<dbReference type="eggNOG" id="COG3845">
    <property type="taxonomic scope" value="Bacteria"/>
</dbReference>
<dbReference type="GO" id="GO:0005886">
    <property type="term" value="C:plasma membrane"/>
    <property type="evidence" value="ECO:0007669"/>
    <property type="project" value="UniProtKB-SubCell"/>
</dbReference>
<keyword evidence="2" id="KW-0813">Transport</keyword>
<dbReference type="CDD" id="cd03216">
    <property type="entry name" value="ABC_Carb_Monos_I"/>
    <property type="match status" value="1"/>
</dbReference>
<dbReference type="EMBL" id="ATHI01000011">
    <property type="protein sequence ID" value="EPR34372.1"/>
    <property type="molecule type" value="Genomic_DNA"/>
</dbReference>
<keyword evidence="3" id="KW-1003">Cell membrane</keyword>